<dbReference type="CDD" id="cd13961">
    <property type="entry name" value="PT_UbiA_DGGGPS"/>
    <property type="match status" value="1"/>
</dbReference>
<evidence type="ECO:0000256" key="2">
    <source>
        <dbReference type="ARBA" id="ARBA00022475"/>
    </source>
</evidence>
<comment type="subcellular location">
    <subcellularLocation>
        <location evidence="1">Membrane</location>
        <topology evidence="1">Multi-pass membrane protein</topology>
    </subcellularLocation>
</comment>
<dbReference type="Gene3D" id="1.10.357.140">
    <property type="entry name" value="UbiA prenyltransferase"/>
    <property type="match status" value="1"/>
</dbReference>
<comment type="caution">
    <text evidence="7">The sequence shown here is derived from an EMBL/GenBank/DDBJ whole genome shotgun (WGS) entry which is preliminary data.</text>
</comment>
<name>A0A940IEK6_9BACT</name>
<protein>
    <submittedName>
        <fullName evidence="7">Geranylgeranylglycerol-phosphate geranylgeranyltransferase</fullName>
    </submittedName>
</protein>
<feature type="transmembrane region" description="Helical" evidence="6">
    <location>
        <begin position="180"/>
        <end position="199"/>
    </location>
</feature>
<evidence type="ECO:0000256" key="6">
    <source>
        <dbReference type="SAM" id="Phobius"/>
    </source>
</evidence>
<keyword evidence="4 6" id="KW-1133">Transmembrane helix</keyword>
<dbReference type="PANTHER" id="PTHR42723">
    <property type="entry name" value="CHLOROPHYLL SYNTHASE"/>
    <property type="match status" value="1"/>
</dbReference>
<dbReference type="GO" id="GO:0016765">
    <property type="term" value="F:transferase activity, transferring alkyl or aryl (other than methyl) groups"/>
    <property type="evidence" value="ECO:0007669"/>
    <property type="project" value="InterPro"/>
</dbReference>
<feature type="transmembrane region" description="Helical" evidence="6">
    <location>
        <begin position="43"/>
        <end position="62"/>
    </location>
</feature>
<dbReference type="EMBL" id="JADIMV010000071">
    <property type="protein sequence ID" value="MBO8439845.1"/>
    <property type="molecule type" value="Genomic_DNA"/>
</dbReference>
<accession>A0A940IEK6</accession>
<keyword evidence="5 6" id="KW-0472">Membrane</keyword>
<dbReference type="GO" id="GO:0016020">
    <property type="term" value="C:membrane"/>
    <property type="evidence" value="ECO:0007669"/>
    <property type="project" value="UniProtKB-SubCell"/>
</dbReference>
<feature type="transmembrane region" description="Helical" evidence="6">
    <location>
        <begin position="232"/>
        <end position="252"/>
    </location>
</feature>
<feature type="transmembrane region" description="Helical" evidence="6">
    <location>
        <begin position="289"/>
        <end position="307"/>
    </location>
</feature>
<dbReference type="Pfam" id="PF01040">
    <property type="entry name" value="UbiA"/>
    <property type="match status" value="1"/>
</dbReference>
<dbReference type="PANTHER" id="PTHR42723:SF1">
    <property type="entry name" value="CHLOROPHYLL SYNTHASE, CHLOROPLASTIC"/>
    <property type="match status" value="1"/>
</dbReference>
<dbReference type="Proteomes" id="UP000712007">
    <property type="component" value="Unassembled WGS sequence"/>
</dbReference>
<keyword evidence="2" id="KW-1003">Cell membrane</keyword>
<feature type="transmembrane region" description="Helical" evidence="6">
    <location>
        <begin position="140"/>
        <end position="160"/>
    </location>
</feature>
<keyword evidence="3 6" id="KW-0812">Transmembrane</keyword>
<dbReference type="AlphaFoldDB" id="A0A940IEK6"/>
<feature type="transmembrane region" description="Helical" evidence="6">
    <location>
        <begin position="258"/>
        <end position="277"/>
    </location>
</feature>
<evidence type="ECO:0000256" key="1">
    <source>
        <dbReference type="ARBA" id="ARBA00004141"/>
    </source>
</evidence>
<evidence type="ECO:0000256" key="3">
    <source>
        <dbReference type="ARBA" id="ARBA00022692"/>
    </source>
</evidence>
<dbReference type="InterPro" id="IPR044878">
    <property type="entry name" value="UbiA_sf"/>
</dbReference>
<reference evidence="7" key="1">
    <citation type="submission" date="2020-10" db="EMBL/GenBank/DDBJ databases">
        <authorList>
            <person name="Gilroy R."/>
        </authorList>
    </citation>
    <scope>NUCLEOTIDE SEQUENCE</scope>
    <source>
        <strain evidence="7">3924</strain>
    </source>
</reference>
<organism evidence="7 8">
    <name type="scientific">Candidatus Aphodosoma intestinipullorum</name>
    <dbReference type="NCBI Taxonomy" id="2840674"/>
    <lineage>
        <taxon>Bacteria</taxon>
        <taxon>Pseudomonadati</taxon>
        <taxon>Bacteroidota</taxon>
        <taxon>Bacteroidia</taxon>
        <taxon>Bacteroidales</taxon>
        <taxon>Candidatus Aphodosoma</taxon>
    </lineage>
</organism>
<evidence type="ECO:0000313" key="7">
    <source>
        <dbReference type="EMBL" id="MBO8439845.1"/>
    </source>
</evidence>
<evidence type="ECO:0000256" key="5">
    <source>
        <dbReference type="ARBA" id="ARBA00023136"/>
    </source>
</evidence>
<dbReference type="InterPro" id="IPR000537">
    <property type="entry name" value="UbiA_prenyltransferase"/>
</dbReference>
<evidence type="ECO:0000313" key="8">
    <source>
        <dbReference type="Proteomes" id="UP000712007"/>
    </source>
</evidence>
<proteinExistence type="predicted"/>
<gene>
    <name evidence="7" type="ORF">IAC51_04265</name>
</gene>
<feature type="transmembrane region" description="Helical" evidence="6">
    <location>
        <begin position="93"/>
        <end position="112"/>
    </location>
</feature>
<evidence type="ECO:0000256" key="4">
    <source>
        <dbReference type="ARBA" id="ARBA00022989"/>
    </source>
</evidence>
<reference evidence="7" key="2">
    <citation type="journal article" date="2021" name="PeerJ">
        <title>Extensive microbial diversity within the chicken gut microbiome revealed by metagenomics and culture.</title>
        <authorList>
            <person name="Gilroy R."/>
            <person name="Ravi A."/>
            <person name="Getino M."/>
            <person name="Pursley I."/>
            <person name="Horton D.L."/>
            <person name="Alikhan N.F."/>
            <person name="Baker D."/>
            <person name="Gharbi K."/>
            <person name="Hall N."/>
            <person name="Watson M."/>
            <person name="Adriaenssens E.M."/>
            <person name="Foster-Nyarko E."/>
            <person name="Jarju S."/>
            <person name="Secka A."/>
            <person name="Antonio M."/>
            <person name="Oren A."/>
            <person name="Chaudhuri R.R."/>
            <person name="La Ragione R."/>
            <person name="Hildebrand F."/>
            <person name="Pallen M.J."/>
        </authorList>
    </citation>
    <scope>NUCLEOTIDE SEQUENCE</scope>
    <source>
        <strain evidence="7">3924</strain>
    </source>
</reference>
<feature type="transmembrane region" description="Helical" evidence="6">
    <location>
        <begin position="12"/>
        <end position="31"/>
    </location>
</feature>
<dbReference type="InterPro" id="IPR050475">
    <property type="entry name" value="Prenyltransferase_related"/>
</dbReference>
<dbReference type="Gene3D" id="1.20.120.1780">
    <property type="entry name" value="UbiA prenyltransferase"/>
    <property type="match status" value="1"/>
</dbReference>
<sequence>MNILRLVRYKNLIAIAAGQLLVYYALIVPMLQMYGVNVTLPTWAVWTIAGATVLIAAGGYAVNDYFDIKIDRINRPDEVIAGEVIEKRTVMRLYQTLTAAGALAGVATAVALKSMTLGLIFVIVPGMLWFCSASYKRQLLIGNVIAAVAYALVPMMPLVAESGLLQHEYGELIQRTPVLVTLYTWVCGYAVFTLLWAFIAEVLKDLRDVDGDREMECHTLPVVMGEMKARTAVSVMTAVTLGLMCWVVFGVMNEAVAVRYFIVGIVLPAACSTYFVWKGACTGYKNATGFIYFIMMAGYLYTVVNYYQVAKACGLTFFGLFNIA</sequence>